<dbReference type="Gene3D" id="2.60.40.10">
    <property type="entry name" value="Immunoglobulins"/>
    <property type="match status" value="1"/>
</dbReference>
<feature type="domain" description="Secretion system C-terminal sorting" evidence="1">
    <location>
        <begin position="150"/>
        <end position="217"/>
    </location>
</feature>
<sequence>MMKHIITITFFLYFFNTSYGQFSGGSGGGADIGGLSSPETFDLPVELTAFTLTANENGTVDLSWETATEINNKHFEIEKSKDAKHWLVIHTEQGAGNSNVSIKYSFTDQNTTVGTSYYRLRQVDFDGQYSYSNVLLYQNGESSTSPLYTYPNPFQDHFVITGDEVEIETLRLFNTSGKEISFQKNGSIDNMKEIDLSGHPKGIYYYKTRNLSGRIIKR</sequence>
<dbReference type="InterPro" id="IPR026444">
    <property type="entry name" value="Secre_tail"/>
</dbReference>
<dbReference type="RefSeq" id="WP_211093269.1">
    <property type="nucleotide sequence ID" value="NZ_JABAIL010000003.1"/>
</dbReference>
<evidence type="ECO:0000259" key="1">
    <source>
        <dbReference type="Pfam" id="PF18962"/>
    </source>
</evidence>
<dbReference type="Pfam" id="PF18962">
    <property type="entry name" value="Por_Secre_tail"/>
    <property type="match status" value="1"/>
</dbReference>
<proteinExistence type="predicted"/>
<dbReference type="InterPro" id="IPR013783">
    <property type="entry name" value="Ig-like_fold"/>
</dbReference>
<evidence type="ECO:0000313" key="2">
    <source>
        <dbReference type="EMBL" id="NLR91771.1"/>
    </source>
</evidence>
<keyword evidence="3" id="KW-1185">Reference proteome</keyword>
<name>A0A7X8XVZ9_9BACT</name>
<dbReference type="AlphaFoldDB" id="A0A7X8XVZ9"/>
<accession>A0A7X8XVZ9</accession>
<comment type="caution">
    <text evidence="2">The sequence shown here is derived from an EMBL/GenBank/DDBJ whole genome shotgun (WGS) entry which is preliminary data.</text>
</comment>
<gene>
    <name evidence="2" type="ORF">HGP29_11165</name>
</gene>
<dbReference type="NCBIfam" id="TIGR04183">
    <property type="entry name" value="Por_Secre_tail"/>
    <property type="match status" value="1"/>
</dbReference>
<dbReference type="Proteomes" id="UP000585050">
    <property type="component" value="Unassembled WGS sequence"/>
</dbReference>
<dbReference type="EMBL" id="JABAIL010000003">
    <property type="protein sequence ID" value="NLR91771.1"/>
    <property type="molecule type" value="Genomic_DNA"/>
</dbReference>
<reference evidence="2 3" key="1">
    <citation type="submission" date="2020-04" db="EMBL/GenBank/DDBJ databases">
        <title>Flammeovirga sp. SR4, a novel species isolated from seawater.</title>
        <authorList>
            <person name="Wang X."/>
        </authorList>
    </citation>
    <scope>NUCLEOTIDE SEQUENCE [LARGE SCALE GENOMIC DNA]</scope>
    <source>
        <strain evidence="2 3">SR4</strain>
    </source>
</reference>
<evidence type="ECO:0000313" key="3">
    <source>
        <dbReference type="Proteomes" id="UP000585050"/>
    </source>
</evidence>
<protein>
    <submittedName>
        <fullName evidence="2">T9SS type A sorting domain-containing protein</fullName>
    </submittedName>
</protein>
<organism evidence="2 3">
    <name type="scientific">Flammeovirga agarivorans</name>
    <dbReference type="NCBI Taxonomy" id="2726742"/>
    <lineage>
        <taxon>Bacteria</taxon>
        <taxon>Pseudomonadati</taxon>
        <taxon>Bacteroidota</taxon>
        <taxon>Cytophagia</taxon>
        <taxon>Cytophagales</taxon>
        <taxon>Flammeovirgaceae</taxon>
        <taxon>Flammeovirga</taxon>
    </lineage>
</organism>